<dbReference type="Proteomes" id="UP001217838">
    <property type="component" value="Unassembled WGS sequence"/>
</dbReference>
<dbReference type="InterPro" id="IPR036941">
    <property type="entry name" value="Rcpt_L-dom_sf"/>
</dbReference>
<gene>
    <name evidence="6" type="ORF">POL58_07630</name>
</gene>
<keyword evidence="7" id="KW-1185">Reference proteome</keyword>
<evidence type="ECO:0000313" key="6">
    <source>
        <dbReference type="EMBL" id="MDC0667601.1"/>
    </source>
</evidence>
<keyword evidence="2" id="KW-0134">Cell wall</keyword>
<dbReference type="Gene3D" id="3.80.20.20">
    <property type="entry name" value="Receptor L-domain"/>
    <property type="match status" value="1"/>
</dbReference>
<accession>A0ABT5B0J1</accession>
<evidence type="ECO:0008006" key="8">
    <source>
        <dbReference type="Google" id="ProtNLM"/>
    </source>
</evidence>
<dbReference type="PANTHER" id="PTHR31018">
    <property type="entry name" value="SPORULATION-SPECIFIC PROTEIN-RELATED"/>
    <property type="match status" value="1"/>
</dbReference>
<keyword evidence="3" id="KW-0964">Secreted</keyword>
<evidence type="ECO:0000313" key="7">
    <source>
        <dbReference type="Proteomes" id="UP001217838"/>
    </source>
</evidence>
<keyword evidence="4" id="KW-0732">Signal</keyword>
<sequence length="566" mass="57871">MTRARLLAVVWAASACEPAFECVDPAEAGALELAGEGAGATMQGYCEEYTLGVEVDALLVRETSLQRLSLPCVCGVKQSVEISDNPELLDLHGLEHLRAIGGGIVVARNPKLASLAGLPPGAQLGVTADDHSILIEDNDALLDLAGLPRAGTELPGDLEIVGNDRLTSLDALPPDLSRIRGLRIADNPALVSLAGLPPRLADVGAGGLVVAGNDRLRDLEGLPPNLTLVSGSVAIRGNDVLERLAGFPVTLTTIGGGLEIADNPALRDLSGLPEGLRIAGALELRALDSLVDLAGLPAQLQLGVDPDTGDSLRIGANAGLLDLAGLPADLTTLAGSVRLRGNLELVDLSGLFEHLVHIEGALEIAGDHALVDLTGLPPGLRLGADPQGTSLVVADNAGLERLTGFPAGLDALPGGLTVLLNRRLRDLSGLEPLRHVGGDLLIGRRRPQDDAACAAPDDPGGNGSLQTLTGLSALEQVGGTLAIACHPALTALDAFAALHTVDGSLLLRDNPALVDITGLGGSAGALTHVGGIFELRCSPLLDLEEAIDVLAHVTDPVPVTLELACP</sequence>
<evidence type="ECO:0000256" key="4">
    <source>
        <dbReference type="ARBA" id="ARBA00022729"/>
    </source>
</evidence>
<dbReference type="PANTHER" id="PTHR31018:SF3">
    <property type="entry name" value="RECEPTOR PROTEIN-TYROSINE KINASE"/>
    <property type="match status" value="1"/>
</dbReference>
<comment type="subcellular location">
    <subcellularLocation>
        <location evidence="1">Secreted</location>
        <location evidence="1">Cell wall</location>
    </subcellularLocation>
</comment>
<proteinExistence type="predicted"/>
<comment type="caution">
    <text evidence="6">The sequence shown here is derived from an EMBL/GenBank/DDBJ whole genome shotgun (WGS) entry which is preliminary data.</text>
</comment>
<keyword evidence="5" id="KW-0325">Glycoprotein</keyword>
<dbReference type="RefSeq" id="WP_271995785.1">
    <property type="nucleotide sequence ID" value="NZ_JAQNDN010000002.1"/>
</dbReference>
<dbReference type="InterPro" id="IPR051648">
    <property type="entry name" value="CWI-Assembly_Regulator"/>
</dbReference>
<evidence type="ECO:0000256" key="3">
    <source>
        <dbReference type="ARBA" id="ARBA00022525"/>
    </source>
</evidence>
<dbReference type="EMBL" id="JAQNDN010000002">
    <property type="protein sequence ID" value="MDC0667601.1"/>
    <property type="molecule type" value="Genomic_DNA"/>
</dbReference>
<dbReference type="SUPFAM" id="SSF52058">
    <property type="entry name" value="L domain-like"/>
    <property type="match status" value="3"/>
</dbReference>
<reference evidence="6 7" key="1">
    <citation type="submission" date="2022-11" db="EMBL/GenBank/DDBJ databases">
        <title>Minimal conservation of predation-associated metabolite biosynthetic gene clusters underscores biosynthetic potential of Myxococcota including descriptions for ten novel species: Archangium lansinium sp. nov., Myxococcus landrumus sp. nov., Nannocystis bai.</title>
        <authorList>
            <person name="Ahearne A."/>
            <person name="Stevens C."/>
            <person name="Dowd S."/>
        </authorList>
    </citation>
    <scope>NUCLEOTIDE SEQUENCE [LARGE SCALE GENOMIC DNA]</scope>
    <source>
        <strain evidence="6 7">NCELM</strain>
    </source>
</reference>
<evidence type="ECO:0000256" key="2">
    <source>
        <dbReference type="ARBA" id="ARBA00022512"/>
    </source>
</evidence>
<protein>
    <recommendedName>
        <fullName evidence="8">Receptor L-domain domain-containing protein</fullName>
    </recommendedName>
</protein>
<dbReference type="PROSITE" id="PS51257">
    <property type="entry name" value="PROKAR_LIPOPROTEIN"/>
    <property type="match status" value="1"/>
</dbReference>
<organism evidence="6 7">
    <name type="scientific">Nannocystis radixulma</name>
    <dbReference type="NCBI Taxonomy" id="2995305"/>
    <lineage>
        <taxon>Bacteria</taxon>
        <taxon>Pseudomonadati</taxon>
        <taxon>Myxococcota</taxon>
        <taxon>Polyangia</taxon>
        <taxon>Nannocystales</taxon>
        <taxon>Nannocystaceae</taxon>
        <taxon>Nannocystis</taxon>
    </lineage>
</organism>
<name>A0ABT5B0J1_9BACT</name>
<evidence type="ECO:0000256" key="5">
    <source>
        <dbReference type="ARBA" id="ARBA00023180"/>
    </source>
</evidence>
<evidence type="ECO:0000256" key="1">
    <source>
        <dbReference type="ARBA" id="ARBA00004191"/>
    </source>
</evidence>